<comment type="caution">
    <text evidence="2">The sequence shown here is derived from an EMBL/GenBank/DDBJ whole genome shotgun (WGS) entry which is preliminary data.</text>
</comment>
<dbReference type="EMBL" id="BJNY01000001">
    <property type="protein sequence ID" value="GED04788.1"/>
    <property type="molecule type" value="Genomic_DNA"/>
</dbReference>
<evidence type="ECO:0000256" key="1">
    <source>
        <dbReference type="SAM" id="MobiDB-lite"/>
    </source>
</evidence>
<dbReference type="AlphaFoldDB" id="A0A4Y4DN69"/>
<evidence type="ECO:0008006" key="4">
    <source>
        <dbReference type="Google" id="ProtNLM"/>
    </source>
</evidence>
<reference evidence="2 3" key="1">
    <citation type="submission" date="2019-06" db="EMBL/GenBank/DDBJ databases">
        <title>Whole genome shotgun sequence of Glutamicibacter uratoxydans NBRC 15515.</title>
        <authorList>
            <person name="Hosoyama A."/>
            <person name="Uohara A."/>
            <person name="Ohji S."/>
            <person name="Ichikawa N."/>
        </authorList>
    </citation>
    <scope>NUCLEOTIDE SEQUENCE [LARGE SCALE GENOMIC DNA]</scope>
    <source>
        <strain evidence="2 3">NBRC 15515</strain>
    </source>
</reference>
<gene>
    <name evidence="2" type="ORF">AUR04nite_03200</name>
</gene>
<feature type="compositionally biased region" description="Basic and acidic residues" evidence="1">
    <location>
        <begin position="138"/>
        <end position="151"/>
    </location>
</feature>
<dbReference type="OrthoDB" id="4229919at2"/>
<evidence type="ECO:0000313" key="2">
    <source>
        <dbReference type="EMBL" id="GED04788.1"/>
    </source>
</evidence>
<dbReference type="InterPro" id="IPR021449">
    <property type="entry name" value="DUF3099"/>
</dbReference>
<feature type="region of interest" description="Disordered" evidence="1">
    <location>
        <begin position="1"/>
        <end position="24"/>
    </location>
</feature>
<sequence>MSQHHAHSEPNEPQVHRITDARESHTAERDVRIRKYTITMTIRVICFILAFLATGWLRWALLIGAVFLPYVAVVIANGGADLSKREPPAEFYKPTEAAQLNPGDPMEHPASTEVIDGSLVEDNANGSDAEDADAPRAQSDDDGKPNDSKES</sequence>
<evidence type="ECO:0000313" key="3">
    <source>
        <dbReference type="Proteomes" id="UP000316612"/>
    </source>
</evidence>
<organism evidence="2 3">
    <name type="scientific">Glutamicibacter uratoxydans</name>
    <name type="common">Arthrobacter uratoxydans</name>
    <dbReference type="NCBI Taxonomy" id="43667"/>
    <lineage>
        <taxon>Bacteria</taxon>
        <taxon>Bacillati</taxon>
        <taxon>Actinomycetota</taxon>
        <taxon>Actinomycetes</taxon>
        <taxon>Micrococcales</taxon>
        <taxon>Micrococcaceae</taxon>
        <taxon>Glutamicibacter</taxon>
    </lineage>
</organism>
<dbReference type="Proteomes" id="UP000316612">
    <property type="component" value="Unassembled WGS sequence"/>
</dbReference>
<dbReference type="Pfam" id="PF11298">
    <property type="entry name" value="DUF3099"/>
    <property type="match status" value="1"/>
</dbReference>
<proteinExistence type="predicted"/>
<accession>A0A4Y4DN69</accession>
<name>A0A4Y4DN69_GLUUR</name>
<dbReference type="RefSeq" id="WP_141361254.1">
    <property type="nucleotide sequence ID" value="NZ_BAAAJL010000007.1"/>
</dbReference>
<protein>
    <recommendedName>
        <fullName evidence="4">DUF3099 domain-containing protein</fullName>
    </recommendedName>
</protein>
<keyword evidence="3" id="KW-1185">Reference proteome</keyword>
<feature type="region of interest" description="Disordered" evidence="1">
    <location>
        <begin position="81"/>
        <end position="151"/>
    </location>
</feature>